<feature type="chain" id="PRO_5040836680" evidence="1">
    <location>
        <begin position="30"/>
        <end position="319"/>
    </location>
</feature>
<protein>
    <submittedName>
        <fullName evidence="2">Uncharacterized protein</fullName>
    </submittedName>
</protein>
<accession>A0A9X7M1Z6</accession>
<gene>
    <name evidence="2" type="ORF">D0437_30470</name>
</gene>
<dbReference type="SUPFAM" id="SSF58100">
    <property type="entry name" value="Bacterial hemolysins"/>
    <property type="match status" value="1"/>
</dbReference>
<dbReference type="RefSeq" id="WP_209006462.1">
    <property type="nucleotide sequence ID" value="NZ_CP031778.1"/>
</dbReference>
<sequence length="319" mass="36474">MFIHKYKLCISMFITCLLLSLPMSTTILAASPSKTFNEALADIKNTHHDLEVFLTAPAPSPDSDTYNRYVSLVLTLGLNTGYDKNGVWHASIPINSLAERLFFYLEKFENAAEQIKLKKDNTKEQIIQYDVIFQDKYKGILNLADQNNSKQIVTILNELQEELLQKQKIITKFQQELTAFQNTPNGQNYPTYIKNQVILPQITEYESEKRQLEAAMDPDPNSLSGQMDRANIDMLQSLKINPLNEFIDTLDRLSQPIEDFLSSSVNNVQNQWFTINASLTNIIKNINETQTIDAAFIRAEIGTAQNTWNKIIKIVNSEW</sequence>
<name>A0A9X7M1Z6_BACCE</name>
<dbReference type="EMBL" id="CP031778">
    <property type="protein sequence ID" value="QDZ77072.1"/>
    <property type="molecule type" value="Genomic_DNA"/>
</dbReference>
<evidence type="ECO:0000313" key="2">
    <source>
        <dbReference type="EMBL" id="QDZ77072.1"/>
    </source>
</evidence>
<evidence type="ECO:0000256" key="1">
    <source>
        <dbReference type="SAM" id="SignalP"/>
    </source>
</evidence>
<dbReference type="CDD" id="cd21116">
    <property type="entry name" value="ClyA-like"/>
    <property type="match status" value="1"/>
</dbReference>
<evidence type="ECO:0000313" key="3">
    <source>
        <dbReference type="Proteomes" id="UP000321735"/>
    </source>
</evidence>
<dbReference type="Proteomes" id="UP000321735">
    <property type="component" value="Chromosome"/>
</dbReference>
<dbReference type="AlphaFoldDB" id="A0A9X7M1Z6"/>
<dbReference type="Gene3D" id="1.20.1170.10">
    <property type="match status" value="2"/>
</dbReference>
<reference evidence="2 3" key="1">
    <citation type="journal article" date="2019" name="Ecotoxicol. Environ. Saf.">
        <title>Microbial characterization of heavy metal resistant bacterial strains isolated from an electroplating wastewater treatment plant.</title>
        <authorList>
            <person name="Cai X."/>
            <person name="Zheng X."/>
            <person name="Zhang D."/>
            <person name="Iqbal W."/>
            <person name="Liu C."/>
            <person name="Yang B."/>
            <person name="Zhao X."/>
            <person name="Lu X."/>
            <person name="Mao Y."/>
        </authorList>
    </citation>
    <scope>NUCLEOTIDE SEQUENCE [LARGE SCALE GENOMIC DNA]</scope>
    <source>
        <strain evidence="2 3">Co1-1</strain>
    </source>
</reference>
<proteinExistence type="predicted"/>
<feature type="signal peptide" evidence="1">
    <location>
        <begin position="1"/>
        <end position="29"/>
    </location>
</feature>
<organism evidence="2 3">
    <name type="scientific">Bacillus cereus</name>
    <dbReference type="NCBI Taxonomy" id="1396"/>
    <lineage>
        <taxon>Bacteria</taxon>
        <taxon>Bacillati</taxon>
        <taxon>Bacillota</taxon>
        <taxon>Bacilli</taxon>
        <taxon>Bacillales</taxon>
        <taxon>Bacillaceae</taxon>
        <taxon>Bacillus</taxon>
        <taxon>Bacillus cereus group</taxon>
    </lineage>
</organism>
<keyword evidence="1" id="KW-0732">Signal</keyword>